<keyword evidence="13" id="KW-0670">Pyruvate</keyword>
<dbReference type="InterPro" id="IPR004167">
    <property type="entry name" value="PSBD"/>
</dbReference>
<dbReference type="FunFam" id="2.40.50.100:FF:000009">
    <property type="entry name" value="Acetyltransferase component of pyruvate dehydrogenase complex"/>
    <property type="match status" value="1"/>
</dbReference>
<gene>
    <name evidence="13" type="ORF">ST1E_0606</name>
</gene>
<dbReference type="PANTHER" id="PTHR43178">
    <property type="entry name" value="DIHYDROLIPOAMIDE ACETYLTRANSFERASE COMPONENT OF PYRUVATE DEHYDROGENASE COMPLEX"/>
    <property type="match status" value="1"/>
</dbReference>
<dbReference type="GO" id="GO:0005737">
    <property type="term" value="C:cytoplasm"/>
    <property type="evidence" value="ECO:0007669"/>
    <property type="project" value="TreeGrafter"/>
</dbReference>
<comment type="subunit">
    <text evidence="3">Forms a 24-polypeptide structural core with octahedral symmetry.</text>
</comment>
<reference evidence="13 14" key="1">
    <citation type="journal article" date="2013" name="Genome Biol. Evol.">
        <title>Genome evolution and phylogenomic analysis of candidatus kinetoplastibacterium, the betaproteobacterial endosymbionts of strigomonas and angomonas.</title>
        <authorList>
            <person name="Alves J.M."/>
            <person name="Serrano M.G."/>
            <person name="Maia da Silva F."/>
            <person name="Voegtly L.J."/>
            <person name="Matveyev A.V."/>
            <person name="Teixeira M.M."/>
            <person name="Camargo E.P."/>
            <person name="Buck G.A."/>
        </authorList>
    </citation>
    <scope>NUCLEOTIDE SEQUENCE [LARGE SCALE GENOMIC DNA]</scope>
    <source>
        <strain evidence="13 14">TCC219</strain>
    </source>
</reference>
<dbReference type="STRING" id="1208921.ST1E_0606"/>
<keyword evidence="6 10" id="KW-0450">Lipoyl</keyword>
<dbReference type="CDD" id="cd06849">
    <property type="entry name" value="lipoyl_domain"/>
    <property type="match status" value="1"/>
</dbReference>
<dbReference type="PROSITE" id="PS50968">
    <property type="entry name" value="BIOTINYL_LIPOYL"/>
    <property type="match status" value="1"/>
</dbReference>
<dbReference type="SUPFAM" id="SSF52777">
    <property type="entry name" value="CoA-dependent acyltransferases"/>
    <property type="match status" value="1"/>
</dbReference>
<dbReference type="Pfam" id="PF02817">
    <property type="entry name" value="E3_binding"/>
    <property type="match status" value="1"/>
</dbReference>
<dbReference type="HOGENOM" id="CLU_016733_10_0_4"/>
<keyword evidence="4 10" id="KW-0808">Transferase</keyword>
<keyword evidence="13" id="KW-0560">Oxidoreductase</keyword>
<dbReference type="KEGG" id="kga:ST1E_0606"/>
<feature type="domain" description="Peripheral subunit-binding (PSBD)" evidence="12">
    <location>
        <begin position="133"/>
        <end position="170"/>
    </location>
</feature>
<organism evidence="13 14">
    <name type="scientific">Candidatus Kinetoplastidibacterium galati TCC219</name>
    <dbReference type="NCBI Taxonomy" id="1208921"/>
    <lineage>
        <taxon>Bacteria</taxon>
        <taxon>Pseudomonadati</taxon>
        <taxon>Pseudomonadota</taxon>
        <taxon>Betaproteobacteria</taxon>
        <taxon>Candidatus Kinetoplastidibacterium</taxon>
    </lineage>
</organism>
<dbReference type="Gene3D" id="2.40.50.100">
    <property type="match status" value="1"/>
</dbReference>
<dbReference type="RefSeq" id="WP_015389493.1">
    <property type="nucleotide sequence ID" value="NC_020284.1"/>
</dbReference>
<comment type="catalytic activity">
    <reaction evidence="9">
        <text>N(6)-[(R)-dihydrolipoyl]-L-lysyl-[protein] + acetyl-CoA = N(6)-[(R)-S(8)-acetyldihydrolipoyl]-L-lysyl-[protein] + CoA</text>
        <dbReference type="Rhea" id="RHEA:17017"/>
        <dbReference type="Rhea" id="RHEA-COMP:10475"/>
        <dbReference type="Rhea" id="RHEA-COMP:10478"/>
        <dbReference type="ChEBI" id="CHEBI:57287"/>
        <dbReference type="ChEBI" id="CHEBI:57288"/>
        <dbReference type="ChEBI" id="CHEBI:83100"/>
        <dbReference type="ChEBI" id="CHEBI:83111"/>
        <dbReference type="EC" id="2.3.1.12"/>
    </reaction>
</comment>
<dbReference type="InterPro" id="IPR050743">
    <property type="entry name" value="2-oxoacid_DH_E2_comp"/>
</dbReference>
<dbReference type="InterPro" id="IPR011053">
    <property type="entry name" value="Single_hybrid_motif"/>
</dbReference>
<evidence type="ECO:0000256" key="3">
    <source>
        <dbReference type="ARBA" id="ARBA00011484"/>
    </source>
</evidence>
<keyword evidence="14" id="KW-1185">Reference proteome</keyword>
<dbReference type="InterPro" id="IPR036625">
    <property type="entry name" value="E3-bd_dom_sf"/>
</dbReference>
<dbReference type="Pfam" id="PF00198">
    <property type="entry name" value="2-oxoacid_dh"/>
    <property type="match status" value="1"/>
</dbReference>
<dbReference type="SUPFAM" id="SSF47005">
    <property type="entry name" value="Peripheral subunit-binding domain of 2-oxo acid dehydrogenase complex"/>
    <property type="match status" value="1"/>
</dbReference>
<sequence length="428" mass="47042">MSEVIQFNMPDIGDSKDFEVIEVMVSVGDKVCIEQGLITVESEKASMEVPSNIEGIVKSIIVKVGDKISENSPILSLEVESSKNLKTSSDNFINVNDLHKSSTQITNNINLNHDNAINKQISSFENNKNTISYASPSVRKLARDLKIDISNVIGSGKKGRILHEDINNIIRDKFDKESTNNISSTSFNVPKVDISKFGDFNIKPLSRIKKISASRLHSNWVSIPHVTNNDEADITDLELFRKKINQENCNNGCATKITLLPFIVKAVVASLKKFQDMNSSLDGDNIILKNYYNVGIAVDTDHGLVVPVIRDADKKGLLEISSDITSLSKKARNGTLLPAEMQGGCFSISSLGGIGGTSFTPIINAPEVAILGVSKAFIKPIWDGNQFIPKLIMPISLSYDHRVVDGALAARFNVYLCSLLNDFRRVFL</sequence>
<evidence type="ECO:0000256" key="6">
    <source>
        <dbReference type="ARBA" id="ARBA00022823"/>
    </source>
</evidence>
<keyword evidence="5" id="KW-0677">Repeat</keyword>
<dbReference type="GO" id="GO:0006086">
    <property type="term" value="P:pyruvate decarboxylation to acetyl-CoA"/>
    <property type="evidence" value="ECO:0007669"/>
    <property type="project" value="TreeGrafter"/>
</dbReference>
<dbReference type="eggNOG" id="COG0508">
    <property type="taxonomic scope" value="Bacteria"/>
</dbReference>
<dbReference type="Proteomes" id="UP000011658">
    <property type="component" value="Chromosome"/>
</dbReference>
<accession>M1L8U5</accession>
<proteinExistence type="inferred from homology"/>
<evidence type="ECO:0000256" key="5">
    <source>
        <dbReference type="ARBA" id="ARBA00022737"/>
    </source>
</evidence>
<dbReference type="Pfam" id="PF00364">
    <property type="entry name" value="Biotin_lipoyl"/>
    <property type="match status" value="1"/>
</dbReference>
<evidence type="ECO:0000259" key="11">
    <source>
        <dbReference type="PROSITE" id="PS50968"/>
    </source>
</evidence>
<evidence type="ECO:0000313" key="14">
    <source>
        <dbReference type="Proteomes" id="UP000011658"/>
    </source>
</evidence>
<dbReference type="OrthoDB" id="9805770at2"/>
<keyword evidence="7 10" id="KW-0012">Acyltransferase</keyword>
<dbReference type="GO" id="GO:0004742">
    <property type="term" value="F:dihydrolipoyllysine-residue acetyltransferase activity"/>
    <property type="evidence" value="ECO:0007669"/>
    <property type="project" value="UniProtKB-EC"/>
</dbReference>
<dbReference type="InterPro" id="IPR000089">
    <property type="entry name" value="Biotin_lipoyl"/>
</dbReference>
<evidence type="ECO:0000256" key="4">
    <source>
        <dbReference type="ARBA" id="ARBA00022679"/>
    </source>
</evidence>
<dbReference type="EMBL" id="CP003806">
    <property type="protein sequence ID" value="AGF49008.1"/>
    <property type="molecule type" value="Genomic_DNA"/>
</dbReference>
<evidence type="ECO:0000256" key="10">
    <source>
        <dbReference type="RuleBase" id="RU003423"/>
    </source>
</evidence>
<feature type="domain" description="Lipoyl-binding" evidence="11">
    <location>
        <begin position="4"/>
        <end position="78"/>
    </location>
</feature>
<evidence type="ECO:0000256" key="7">
    <source>
        <dbReference type="ARBA" id="ARBA00023315"/>
    </source>
</evidence>
<name>M1L8U5_9PROT</name>
<evidence type="ECO:0000256" key="2">
    <source>
        <dbReference type="ARBA" id="ARBA00007317"/>
    </source>
</evidence>
<comment type="cofactor">
    <cofactor evidence="1 10">
        <name>(R)-lipoate</name>
        <dbReference type="ChEBI" id="CHEBI:83088"/>
    </cofactor>
</comment>
<evidence type="ECO:0000259" key="12">
    <source>
        <dbReference type="PROSITE" id="PS51826"/>
    </source>
</evidence>
<dbReference type="GO" id="GO:0031405">
    <property type="term" value="F:lipoic acid binding"/>
    <property type="evidence" value="ECO:0007669"/>
    <property type="project" value="TreeGrafter"/>
</dbReference>
<evidence type="ECO:0000256" key="9">
    <source>
        <dbReference type="ARBA" id="ARBA00048370"/>
    </source>
</evidence>
<dbReference type="InterPro" id="IPR003016">
    <property type="entry name" value="2-oxoA_DH_lipoyl-BS"/>
</dbReference>
<comment type="function">
    <text evidence="8">The pyruvate dehydrogenase complex catalyzes the overall conversion of pyruvate to acetyl-CoA and CO(2). It contains multiple copies of three enzymatic components: pyruvate dehydrogenase (E1), dihydrolipoamide acetyltransferase (E2) and lipoamide dehydrogenase (E3).</text>
</comment>
<dbReference type="EC" id="2.3.1.-" evidence="10"/>
<dbReference type="PATRIC" id="fig|1208921.3.peg.287"/>
<dbReference type="FunFam" id="3.30.559.10:FF:000004">
    <property type="entry name" value="Acetyltransferase component of pyruvate dehydrogenase complex"/>
    <property type="match status" value="1"/>
</dbReference>
<dbReference type="GO" id="GO:0016491">
    <property type="term" value="F:oxidoreductase activity"/>
    <property type="evidence" value="ECO:0007669"/>
    <property type="project" value="UniProtKB-KW"/>
</dbReference>
<dbReference type="InterPro" id="IPR023213">
    <property type="entry name" value="CAT-like_dom_sf"/>
</dbReference>
<comment type="similarity">
    <text evidence="2 10">Belongs to the 2-oxoacid dehydrogenase family.</text>
</comment>
<protein>
    <recommendedName>
        <fullName evidence="10">Dihydrolipoamide acetyltransferase component of pyruvate dehydrogenase complex</fullName>
        <ecNumber evidence="10">2.3.1.-</ecNumber>
    </recommendedName>
</protein>
<dbReference type="Gene3D" id="4.10.320.10">
    <property type="entry name" value="E3-binding domain"/>
    <property type="match status" value="1"/>
</dbReference>
<dbReference type="InterPro" id="IPR001078">
    <property type="entry name" value="2-oxoacid_DH_actylTfrase"/>
</dbReference>
<evidence type="ECO:0000313" key="13">
    <source>
        <dbReference type="EMBL" id="AGF49008.1"/>
    </source>
</evidence>
<dbReference type="PROSITE" id="PS00189">
    <property type="entry name" value="LIPOYL"/>
    <property type="match status" value="1"/>
</dbReference>
<evidence type="ECO:0000256" key="8">
    <source>
        <dbReference type="ARBA" id="ARBA00025211"/>
    </source>
</evidence>
<evidence type="ECO:0000256" key="1">
    <source>
        <dbReference type="ARBA" id="ARBA00001938"/>
    </source>
</evidence>
<dbReference type="SUPFAM" id="SSF51230">
    <property type="entry name" value="Single hybrid motif"/>
    <property type="match status" value="1"/>
</dbReference>
<dbReference type="PANTHER" id="PTHR43178:SF2">
    <property type="entry name" value="DIHYDROLIPOYLLYSINE-RESIDUE ACETYLTRANSFERASE COMPONENT OF PYRUVATE DEHYDROGENASE COMPLEX"/>
    <property type="match status" value="1"/>
</dbReference>
<dbReference type="PROSITE" id="PS51826">
    <property type="entry name" value="PSBD"/>
    <property type="match status" value="1"/>
</dbReference>
<dbReference type="Gene3D" id="3.30.559.10">
    <property type="entry name" value="Chloramphenicol acetyltransferase-like domain"/>
    <property type="match status" value="1"/>
</dbReference>
<dbReference type="AlphaFoldDB" id="M1L8U5"/>